<protein>
    <recommendedName>
        <fullName evidence="8">PilY1 beta-propeller domain-containing protein</fullName>
    </recommendedName>
</protein>
<evidence type="ECO:0000313" key="9">
    <source>
        <dbReference type="EMBL" id="MBK4734815.1"/>
    </source>
</evidence>
<evidence type="ECO:0000256" key="4">
    <source>
        <dbReference type="ARBA" id="ARBA00022723"/>
    </source>
</evidence>
<sequence>MPARLRAPLCAGMLLAIATAPVPAATTDIAQAPIASSGAKPNLMFMLDDSGSMQWSYLGDSVKTNGYVNAVGYRSALCNRLYYDPKISYTPPIAADGTAFPAAPFTAAYYDGYDRKASEAVDLSTSFMAWRSAVSVLAPPPGRAADCWDGSGQCTDGGTTRVKNAPEAAYYFVYKGNRADRLGDGSDADDCKSDAFDTGASGSANWRKVVVGASSGPEGSDERQNFANWYSYYRTRIMLIKTALGLAFRDIDSNFRIGYTTIGYPGTDSAQPDFQRIADADLPQKTALYNKLYGKLIPGSGTPLRGALSKAGRLYAGKFGGGDNDPVQYSCQQNFAILATDGYWNGNVSFGVDEDGTYGPLGLDGREVGNQDARLPRPRFDGTPGPAVWVATISVGGSGSTVVGAVRAGAVALLPQATAASTDPAAVAAAIAAGIAAPGFSASARGNLVTITAADGAIASALTPAIDGSGGMSFTATPFSRLASSAGGASNTLADVAAYYYGTDLRDPALGNCTGALGRDVCANNVPSLPKDPASHQHMTTFTIGLGVDGTLRYRDDYATAASGDFADIVSGAKDWPAPDRFGPERVDDLWHAAVNGYGVYFNARNADTLGAALRSALASMRERIGNAAASATSNLEPVAGDNFVFSARYRSVFWDGEVEARTVDPQTGQVSTQPLWSAQARLDALARSGGRTIYTWDANAANRLKAFAWNALNGSEQRTFSGLCSASRLSQCAELNAQQKAAAGGENLVNYLRGSSVHATPAGTPNGLFRPREHVLGDIVNAQPLYVGAPSFSYADANYAAFRALRAKRRAMVYVAANDGMLHAFRADGTDAGTEAWAYVPPAILSGLFRLADRNYGAQHRYFVDGSPVAADVCPKAPQETCKAEEWRTILVGGFGAGGRGYYALDITDPEAPAALWNLLATNDFDIGLSFGKPIIAKRADGTWTVAVTSGYNNVAPGSGGGFLYLLRAADGTRLAKIATGAGDRSTPSGLGQLNAWVDNPFDNTARRYYGGDLLGNVWRFDIDDLTPPAGQEAVLLAELGNAGGVSTQPITTRPELALVRAGGADAALVAIGTGRYLGATDIADSSVQSIYVIKDALGARGLGRVRDNGALTQRRLTAQSDGSRSLTGEVVNWNTNSGWYVDLQTDDAANGERIDIDMQLQLGVLKAAGNIPTPDVCSAGGASVRYAFDIASGLAPPGARKGIVAWKVSDSTLLTGIETLRLAGGTTSTLLADSAGGIQGVQDPSAPAAAPRVRRIGWSELPDQ</sequence>
<dbReference type="GO" id="GO:0009289">
    <property type="term" value="C:pilus"/>
    <property type="evidence" value="ECO:0007669"/>
    <property type="project" value="UniProtKB-SubCell"/>
</dbReference>
<evidence type="ECO:0000256" key="6">
    <source>
        <dbReference type="ARBA" id="ARBA00023263"/>
    </source>
</evidence>
<evidence type="ECO:0000256" key="1">
    <source>
        <dbReference type="ARBA" id="ARBA00004561"/>
    </source>
</evidence>
<dbReference type="EMBL" id="JAEPBG010000003">
    <property type="protein sequence ID" value="MBK4734815.1"/>
    <property type="molecule type" value="Genomic_DNA"/>
</dbReference>
<comment type="subcellular location">
    <subcellularLocation>
        <location evidence="1">Fimbrium</location>
    </subcellularLocation>
</comment>
<reference evidence="9" key="1">
    <citation type="submission" date="2021-01" db="EMBL/GenBank/DDBJ databases">
        <title>Genome sequence of strain Noviherbaspirillum sp. DKR-6.</title>
        <authorList>
            <person name="Chaudhary D.K."/>
        </authorList>
    </citation>
    <scope>NUCLEOTIDE SEQUENCE</scope>
    <source>
        <strain evidence="9">DKR-6</strain>
    </source>
</reference>
<accession>A0A934W685</accession>
<feature type="signal peptide" evidence="7">
    <location>
        <begin position="1"/>
        <end position="24"/>
    </location>
</feature>
<evidence type="ECO:0000256" key="3">
    <source>
        <dbReference type="ARBA" id="ARBA00022558"/>
    </source>
</evidence>
<keyword evidence="4" id="KW-0479">Metal-binding</keyword>
<dbReference type="InterPro" id="IPR011047">
    <property type="entry name" value="Quinoprotein_ADH-like_sf"/>
</dbReference>
<dbReference type="Pfam" id="PF05567">
    <property type="entry name" value="T4P_PilY1"/>
    <property type="match status" value="1"/>
</dbReference>
<dbReference type="RefSeq" id="WP_200591589.1">
    <property type="nucleotide sequence ID" value="NZ_JAEPBG010000003.1"/>
</dbReference>
<dbReference type="AlphaFoldDB" id="A0A934W685"/>
<name>A0A934W685_9BURK</name>
<feature type="chain" id="PRO_5036829836" description="PilY1 beta-propeller domain-containing protein" evidence="7">
    <location>
        <begin position="25"/>
        <end position="1266"/>
    </location>
</feature>
<evidence type="ECO:0000256" key="7">
    <source>
        <dbReference type="SAM" id="SignalP"/>
    </source>
</evidence>
<comment type="caution">
    <text evidence="9">The sequence shown here is derived from an EMBL/GenBank/DDBJ whole genome shotgun (WGS) entry which is preliminary data.</text>
</comment>
<evidence type="ECO:0000259" key="8">
    <source>
        <dbReference type="Pfam" id="PF05567"/>
    </source>
</evidence>
<dbReference type="GO" id="GO:0046872">
    <property type="term" value="F:metal ion binding"/>
    <property type="evidence" value="ECO:0007669"/>
    <property type="project" value="UniProtKB-KW"/>
</dbReference>
<dbReference type="SUPFAM" id="SSF50998">
    <property type="entry name" value="Quinoprotein alcohol dehydrogenase-like"/>
    <property type="match status" value="1"/>
</dbReference>
<keyword evidence="10" id="KW-1185">Reference proteome</keyword>
<evidence type="ECO:0000313" key="10">
    <source>
        <dbReference type="Proteomes" id="UP000622890"/>
    </source>
</evidence>
<keyword evidence="5" id="KW-0106">Calcium</keyword>
<comment type="similarity">
    <text evidence="2">Belongs to the PilY1 family.</text>
</comment>
<dbReference type="InterPro" id="IPR008707">
    <property type="entry name" value="B-propeller_PilY1"/>
</dbReference>
<feature type="domain" description="PilY1 beta-propeller" evidence="8">
    <location>
        <begin position="777"/>
        <end position="1121"/>
    </location>
</feature>
<evidence type="ECO:0000256" key="2">
    <source>
        <dbReference type="ARBA" id="ARBA00008387"/>
    </source>
</evidence>
<evidence type="ECO:0000256" key="5">
    <source>
        <dbReference type="ARBA" id="ARBA00022837"/>
    </source>
</evidence>
<keyword evidence="6" id="KW-0281">Fimbrium</keyword>
<gene>
    <name evidence="9" type="ORF">JJB74_09385</name>
</gene>
<organism evidence="9 10">
    <name type="scientific">Noviherbaspirillum pedocola</name>
    <dbReference type="NCBI Taxonomy" id="2801341"/>
    <lineage>
        <taxon>Bacteria</taxon>
        <taxon>Pseudomonadati</taxon>
        <taxon>Pseudomonadota</taxon>
        <taxon>Betaproteobacteria</taxon>
        <taxon>Burkholderiales</taxon>
        <taxon>Oxalobacteraceae</taxon>
        <taxon>Noviherbaspirillum</taxon>
    </lineage>
</organism>
<keyword evidence="3" id="KW-1029">Fimbrium biogenesis</keyword>
<proteinExistence type="inferred from homology"/>
<keyword evidence="7" id="KW-0732">Signal</keyword>
<dbReference type="Proteomes" id="UP000622890">
    <property type="component" value="Unassembled WGS sequence"/>
</dbReference>